<keyword evidence="1" id="KW-0812">Transmembrane</keyword>
<keyword evidence="1" id="KW-0472">Membrane</keyword>
<proteinExistence type="predicted"/>
<keyword evidence="3" id="KW-1185">Reference proteome</keyword>
<feature type="transmembrane region" description="Helical" evidence="1">
    <location>
        <begin position="6"/>
        <end position="25"/>
    </location>
</feature>
<name>A0ABV7X4R1_9SPHN</name>
<dbReference type="Proteomes" id="UP001595615">
    <property type="component" value="Unassembled WGS sequence"/>
</dbReference>
<dbReference type="EMBL" id="JBHRXV010000001">
    <property type="protein sequence ID" value="MFC3711145.1"/>
    <property type="molecule type" value="Genomic_DNA"/>
</dbReference>
<dbReference type="RefSeq" id="WP_380855489.1">
    <property type="nucleotide sequence ID" value="NZ_JBHRXV010000001.1"/>
</dbReference>
<evidence type="ECO:0000313" key="2">
    <source>
        <dbReference type="EMBL" id="MFC3711145.1"/>
    </source>
</evidence>
<evidence type="ECO:0000256" key="1">
    <source>
        <dbReference type="SAM" id="Phobius"/>
    </source>
</evidence>
<gene>
    <name evidence="2" type="ORF">ACFOMD_01090</name>
</gene>
<accession>A0ABV7X4R1</accession>
<protein>
    <submittedName>
        <fullName evidence="2">Uncharacterized protein</fullName>
    </submittedName>
</protein>
<sequence length="204" mass="22400">MAWAPSLIALIHVVALAAVIFVVGYHWRGRARRHRVERVLFQELVSLRRQAVEMAAEIERRHRAGEGFDLAFFNLWRLSPPLLYPAMGAALAVLPGGTLDRIGYFHAQLADARARLSNARTAGGFEPTPYRMLSCLVRAISHVDPWYEGVGRTLGNVEPWEPDLAGASALLGSFEDAAQEPLVLAYYWADCAEGHPAADDAPAA</sequence>
<reference evidence="3" key="1">
    <citation type="journal article" date="2019" name="Int. J. Syst. Evol. Microbiol.">
        <title>The Global Catalogue of Microorganisms (GCM) 10K type strain sequencing project: providing services to taxonomists for standard genome sequencing and annotation.</title>
        <authorList>
            <consortium name="The Broad Institute Genomics Platform"/>
            <consortium name="The Broad Institute Genome Sequencing Center for Infectious Disease"/>
            <person name="Wu L."/>
            <person name="Ma J."/>
        </authorList>
    </citation>
    <scope>NUCLEOTIDE SEQUENCE [LARGE SCALE GENOMIC DNA]</scope>
    <source>
        <strain evidence="3">KCTC 42644</strain>
    </source>
</reference>
<organism evidence="2 3">
    <name type="scientific">Sphingoaurantiacus capsulatus</name>
    <dbReference type="NCBI Taxonomy" id="1771310"/>
    <lineage>
        <taxon>Bacteria</taxon>
        <taxon>Pseudomonadati</taxon>
        <taxon>Pseudomonadota</taxon>
        <taxon>Alphaproteobacteria</taxon>
        <taxon>Sphingomonadales</taxon>
        <taxon>Sphingosinicellaceae</taxon>
        <taxon>Sphingoaurantiacus</taxon>
    </lineage>
</organism>
<keyword evidence="1" id="KW-1133">Transmembrane helix</keyword>
<evidence type="ECO:0000313" key="3">
    <source>
        <dbReference type="Proteomes" id="UP001595615"/>
    </source>
</evidence>
<comment type="caution">
    <text evidence="2">The sequence shown here is derived from an EMBL/GenBank/DDBJ whole genome shotgun (WGS) entry which is preliminary data.</text>
</comment>